<dbReference type="AlphaFoldDB" id="A0A4P8IWP7"/>
<proteinExistence type="predicted"/>
<dbReference type="Proteomes" id="UP000298656">
    <property type="component" value="Chromosome 2"/>
</dbReference>
<gene>
    <name evidence="2" type="ORF">FAZ95_27945</name>
</gene>
<evidence type="ECO:0000313" key="3">
    <source>
        <dbReference type="Proteomes" id="UP000298656"/>
    </source>
</evidence>
<keyword evidence="3" id="KW-1185">Reference proteome</keyword>
<organism evidence="2 3">
    <name type="scientific">Trinickia violacea</name>
    <dbReference type="NCBI Taxonomy" id="2571746"/>
    <lineage>
        <taxon>Bacteria</taxon>
        <taxon>Pseudomonadati</taxon>
        <taxon>Pseudomonadota</taxon>
        <taxon>Betaproteobacteria</taxon>
        <taxon>Burkholderiales</taxon>
        <taxon>Burkholderiaceae</taxon>
        <taxon>Trinickia</taxon>
    </lineage>
</organism>
<reference evidence="2 3" key="1">
    <citation type="submission" date="2019-05" db="EMBL/GenBank/DDBJ databases">
        <title>Burkholderia sp. DHOD12, isolated from subtropical forest soil.</title>
        <authorList>
            <person name="Gao Z.-H."/>
            <person name="Qiu L.-H."/>
        </authorList>
    </citation>
    <scope>NUCLEOTIDE SEQUENCE [LARGE SCALE GENOMIC DNA]</scope>
    <source>
        <strain evidence="2 3">DHOD12</strain>
    </source>
</reference>
<dbReference type="RefSeq" id="WP_137335712.1">
    <property type="nucleotide sequence ID" value="NZ_CP040078.1"/>
</dbReference>
<protein>
    <submittedName>
        <fullName evidence="2">Uncharacterized protein</fullName>
    </submittedName>
</protein>
<accession>A0A4P8IWP7</accession>
<feature type="region of interest" description="Disordered" evidence="1">
    <location>
        <begin position="1"/>
        <end position="29"/>
    </location>
</feature>
<dbReference type="EMBL" id="CP040078">
    <property type="protein sequence ID" value="QCP52941.1"/>
    <property type="molecule type" value="Genomic_DNA"/>
</dbReference>
<evidence type="ECO:0000256" key="1">
    <source>
        <dbReference type="SAM" id="MobiDB-lite"/>
    </source>
</evidence>
<name>A0A4P8IWP7_9BURK</name>
<dbReference type="KEGG" id="tvl:FAZ95_27945"/>
<dbReference type="OrthoDB" id="9011872at2"/>
<evidence type="ECO:0000313" key="2">
    <source>
        <dbReference type="EMBL" id="QCP52941.1"/>
    </source>
</evidence>
<sequence length="69" mass="7729">MKQDSSNYLNIEAQGGSSVRRGTKTASSEVSQAMIEKKAIARNWAWAHHSESYDWMDTHSPFSPADLDD</sequence>